<proteinExistence type="inferred from homology"/>
<protein>
    <submittedName>
        <fullName evidence="7">Acetylajmalan esterase-like</fullName>
    </submittedName>
</protein>
<reference evidence="7" key="2">
    <citation type="submission" date="2025-08" db="UniProtKB">
        <authorList>
            <consortium name="RefSeq"/>
        </authorList>
    </citation>
    <scope>IDENTIFICATION</scope>
    <source>
        <tissue evidence="7">Leaf</tissue>
    </source>
</reference>
<sequence length="382" mass="41746">MASPRALLSALLGVICSALVVRPPCEAQQLRSCEFDAIYQLGDSTSDTGNLIHEGPIGAASPCGHPPYGQDFPGRQATGRCSNGLLMIDYLSLAAGVPSPDYYLNRSAAFTRGHGVNFAFAGATALAPHVLAQMNISSPATNSSLGTQLDWMFSYFNSICFDRADCVRKLEHALFMVGEIGGSDYYYALFQGKSIEEVKNLVPQVVMAIKDAVQRVIGYGASRVVVPGNFPIGCFPIYLARFETNHPSAYDRSHCLKDLNDLVEYHNGLLRVVIGELGRENQDVVILYGDYYNAFASMYHSGPYFGFDMWRAQKACCGSGGDYNFNPNWRCGTPGVVVCPDTGKAVSWDGIHMTQRANFVMTNWLVHDLWPKLKCNASLIGN</sequence>
<comment type="similarity">
    <text evidence="1">Belongs to the 'GDSL' lipolytic enzyme family.</text>
</comment>
<dbReference type="RefSeq" id="XP_030547075.1">
    <property type="nucleotide sequence ID" value="XM_030691215.1"/>
</dbReference>
<dbReference type="Proteomes" id="UP000827889">
    <property type="component" value="Chromosome 1"/>
</dbReference>
<dbReference type="PANTHER" id="PTHR22835">
    <property type="entry name" value="ZINC FINGER FYVE DOMAIN CONTAINING PROTEIN"/>
    <property type="match status" value="1"/>
</dbReference>
<dbReference type="OrthoDB" id="1600564at2759"/>
<keyword evidence="6" id="KW-1185">Reference proteome</keyword>
<dbReference type="GeneID" id="115752828"/>
<dbReference type="InterPro" id="IPR036514">
    <property type="entry name" value="SGNH_hydro_sf"/>
</dbReference>
<name>A0A8B8QJ46_9MYRT</name>
<keyword evidence="3" id="KW-0378">Hydrolase</keyword>
<dbReference type="InterPro" id="IPR035669">
    <property type="entry name" value="SGNH_plant_lipase-like"/>
</dbReference>
<dbReference type="Gene3D" id="3.40.50.1110">
    <property type="entry name" value="SGNH hydrolase"/>
    <property type="match status" value="1"/>
</dbReference>
<evidence type="ECO:0000256" key="4">
    <source>
        <dbReference type="ARBA" id="ARBA00023180"/>
    </source>
</evidence>
<accession>A0A8B8QJ46</accession>
<evidence type="ECO:0000256" key="2">
    <source>
        <dbReference type="ARBA" id="ARBA00022729"/>
    </source>
</evidence>
<gene>
    <name evidence="7" type="primary">LOC115752828</name>
</gene>
<evidence type="ECO:0000256" key="1">
    <source>
        <dbReference type="ARBA" id="ARBA00008668"/>
    </source>
</evidence>
<evidence type="ECO:0000256" key="3">
    <source>
        <dbReference type="ARBA" id="ARBA00022801"/>
    </source>
</evidence>
<dbReference type="InterPro" id="IPR001087">
    <property type="entry name" value="GDSL"/>
</dbReference>
<evidence type="ECO:0000313" key="6">
    <source>
        <dbReference type="Proteomes" id="UP000827889"/>
    </source>
</evidence>
<reference evidence="6" key="1">
    <citation type="submission" date="2025-05" db="UniProtKB">
        <authorList>
            <consortium name="RefSeq"/>
        </authorList>
    </citation>
    <scope>NUCLEOTIDE SEQUENCE [LARGE SCALE GENOMIC DNA]</scope>
</reference>
<evidence type="ECO:0000256" key="5">
    <source>
        <dbReference type="SAM" id="SignalP"/>
    </source>
</evidence>
<dbReference type="PANTHER" id="PTHR22835:SF517">
    <property type="entry name" value="GDSL-LIKE LIPASE_ACYLHYDROLASE FAMILY PROTEIN, EXPRESSED"/>
    <property type="match status" value="1"/>
</dbReference>
<dbReference type="GO" id="GO:0016788">
    <property type="term" value="F:hydrolase activity, acting on ester bonds"/>
    <property type="evidence" value="ECO:0007669"/>
    <property type="project" value="InterPro"/>
</dbReference>
<organism evidence="6 7">
    <name type="scientific">Rhodamnia argentea</name>
    <dbReference type="NCBI Taxonomy" id="178133"/>
    <lineage>
        <taxon>Eukaryota</taxon>
        <taxon>Viridiplantae</taxon>
        <taxon>Streptophyta</taxon>
        <taxon>Embryophyta</taxon>
        <taxon>Tracheophyta</taxon>
        <taxon>Spermatophyta</taxon>
        <taxon>Magnoliopsida</taxon>
        <taxon>eudicotyledons</taxon>
        <taxon>Gunneridae</taxon>
        <taxon>Pentapetalae</taxon>
        <taxon>rosids</taxon>
        <taxon>malvids</taxon>
        <taxon>Myrtales</taxon>
        <taxon>Myrtaceae</taxon>
        <taxon>Myrtoideae</taxon>
        <taxon>Myrteae</taxon>
        <taxon>Australasian group</taxon>
        <taxon>Rhodamnia</taxon>
    </lineage>
</organism>
<keyword evidence="4" id="KW-0325">Glycoprotein</keyword>
<feature type="chain" id="PRO_5034877249" evidence="5">
    <location>
        <begin position="28"/>
        <end position="382"/>
    </location>
</feature>
<feature type="signal peptide" evidence="5">
    <location>
        <begin position="1"/>
        <end position="27"/>
    </location>
</feature>
<dbReference type="AlphaFoldDB" id="A0A8B8QJ46"/>
<keyword evidence="2 5" id="KW-0732">Signal</keyword>
<dbReference type="CDD" id="cd01837">
    <property type="entry name" value="SGNH_plant_lipase_like"/>
    <property type="match status" value="1"/>
</dbReference>
<dbReference type="Pfam" id="PF00657">
    <property type="entry name" value="Lipase_GDSL"/>
    <property type="match status" value="1"/>
</dbReference>
<dbReference type="KEGG" id="rarg:115752828"/>
<evidence type="ECO:0000313" key="7">
    <source>
        <dbReference type="RefSeq" id="XP_030547075.1"/>
    </source>
</evidence>